<evidence type="ECO:0000313" key="3">
    <source>
        <dbReference type="Proteomes" id="UP000523007"/>
    </source>
</evidence>
<comment type="caution">
    <text evidence="2">The sequence shown here is derived from an EMBL/GenBank/DDBJ whole genome shotgun (WGS) entry which is preliminary data.</text>
</comment>
<keyword evidence="3" id="KW-1185">Reference proteome</keyword>
<evidence type="ECO:0000313" key="2">
    <source>
        <dbReference type="EMBL" id="MBB4933300.1"/>
    </source>
</evidence>
<dbReference type="CDD" id="cd09726">
    <property type="entry name" value="RAMP_I_III"/>
    <property type="match status" value="1"/>
</dbReference>
<proteinExistence type="predicted"/>
<gene>
    <name evidence="2" type="ORF">F4561_004120</name>
</gene>
<reference evidence="2 3" key="1">
    <citation type="submission" date="2020-08" db="EMBL/GenBank/DDBJ databases">
        <title>Sequencing the genomes of 1000 actinobacteria strains.</title>
        <authorList>
            <person name="Klenk H.-P."/>
        </authorList>
    </citation>
    <scope>NUCLEOTIDE SEQUENCE [LARGE SCALE GENOMIC DNA]</scope>
    <source>
        <strain evidence="2 3">DSM 102030</strain>
    </source>
</reference>
<dbReference type="AlphaFoldDB" id="A0A7W7W520"/>
<dbReference type="GO" id="GO:0051607">
    <property type="term" value="P:defense response to virus"/>
    <property type="evidence" value="ECO:0007669"/>
    <property type="project" value="UniProtKB-KW"/>
</dbReference>
<dbReference type="InterPro" id="IPR023825">
    <property type="entry name" value="CRISPR-assoc_RAMP_BGP1436"/>
</dbReference>
<dbReference type="NCBIfam" id="TIGR03986">
    <property type="entry name" value="TIGR03986 family CRISPR-associated RAMP protein"/>
    <property type="match status" value="1"/>
</dbReference>
<feature type="region of interest" description="Disordered" evidence="1">
    <location>
        <begin position="351"/>
        <end position="371"/>
    </location>
</feature>
<evidence type="ECO:0000256" key="1">
    <source>
        <dbReference type="SAM" id="MobiDB-lite"/>
    </source>
</evidence>
<organism evidence="2 3">
    <name type="scientific">Lipingzhangella halophila</name>
    <dbReference type="NCBI Taxonomy" id="1783352"/>
    <lineage>
        <taxon>Bacteria</taxon>
        <taxon>Bacillati</taxon>
        <taxon>Actinomycetota</taxon>
        <taxon>Actinomycetes</taxon>
        <taxon>Streptosporangiales</taxon>
        <taxon>Nocardiopsidaceae</taxon>
        <taxon>Lipingzhangella</taxon>
    </lineage>
</organism>
<name>A0A7W7W520_9ACTN</name>
<accession>A0A7W7W520</accession>
<protein>
    <submittedName>
        <fullName evidence="2">CRISPR-associated protein (TIGR03986 family)</fullName>
    </submittedName>
</protein>
<dbReference type="Proteomes" id="UP000523007">
    <property type="component" value="Unassembled WGS sequence"/>
</dbReference>
<dbReference type="EMBL" id="JACHJT010000001">
    <property type="protein sequence ID" value="MBB4933300.1"/>
    <property type="molecule type" value="Genomic_DNA"/>
</dbReference>
<sequence>MPLPERPMPAETLHARLQQEGVTQRDLLRSHDSRIPGTHTGWIDVDIHALTPLFLGTAGEDGKENRPFVINEAPAVPGSALRGLVRNQLRLLTGGETGPVNTPQLFFRAPVSSADNPRSRTVMQELHRLYRDERHGTPPSLPSNPMPAGFLRHEDGKWRIYPIATERPLKIQLEHLKEDFEECFSDLPPFPLPPEPGQENEEKRENYIPAEYHREFQHLKVTALCPEIDVPKKNATYEYNYWAMAVLPEGEAMEEGDEEAVRQRLDHRWKNRKSQDFRRALEENRHEAAPIRELTCVLVLTGVAAGGRKNAYLFPDEGAGAPLDVPDDLVALMESASQVTQFQERNFPNDEDVAVGRADPGRPAVRDNKYGSFARNTPEPVWYRTDDSGRVVSFGRSGGYRVAVGDTETTPIERAVPAAVLSPQHAKNHAPGRAVDVPRALFGDIDLFGAEERVTAARGRISFGSAVSTGGAPEYPHPLRVELLNPGRLCFANYVVQPARNKWGTRPDLLTWAHEDDIRLGGYKVYLHRYDGDQRFRDMSPSEDRKGDTERDIRPIDKGAGFSGRITFTNLTSAELGGLLRALLLGNPPGGGDQHNPTHAHKIGMGKALGLGSVHIRPRLYLVAPEARFESLDPDAGIRAADRTEVSDHLAAFDGALTEWERSEAVRLRRAGPDDWRSIARVEALLLATQWRDRLPWECTRPMDLKEYALYPVLPTIQERFSYCEAHRRPS</sequence>
<feature type="region of interest" description="Disordered" evidence="1">
    <location>
        <begin position="537"/>
        <end position="556"/>
    </location>
</feature>